<dbReference type="SUPFAM" id="SSF51735">
    <property type="entry name" value="NAD(P)-binding Rossmann-fold domains"/>
    <property type="match status" value="1"/>
</dbReference>
<dbReference type="EMBL" id="KM113484">
    <property type="protein sequence ID" value="AIT70176.1"/>
    <property type="molecule type" value="mRNA"/>
</dbReference>
<keyword evidence="3" id="KW-0560">Oxidoreductase</keyword>
<evidence type="ECO:0000256" key="2">
    <source>
        <dbReference type="ARBA" id="ARBA00012995"/>
    </source>
</evidence>
<dbReference type="InterPro" id="IPR015955">
    <property type="entry name" value="Lactate_DH/Glyco_Ohase_4_C"/>
</dbReference>
<evidence type="ECO:0000256" key="3">
    <source>
        <dbReference type="ARBA" id="ARBA00023002"/>
    </source>
</evidence>
<dbReference type="PANTHER" id="PTHR23382">
    <property type="entry name" value="MALATE DEHYDROGENASE"/>
    <property type="match status" value="1"/>
</dbReference>
<dbReference type="InterPro" id="IPR022383">
    <property type="entry name" value="Lactate/malate_DH_C"/>
</dbReference>
<sequence>MAAKTALQVVVTGGAGQIAYSLIPLIARGLVFGAETRVNLRLLDIPPSAMALEGVAMEIQDSLFLTVLDGVIATTDEAKAFEGAQVAILLGGFPRRPGMERGDLIGKNAGIMKRMGEALERYASRNCKVVVVANPAPTNCIVLASHAPSIPRKNISCLSRLDHDRMVGMLLHEANRCLAEASGSVGNGTLGGVSDGGGGGGSRRRLGQADIRGVCVWGNHSNSQVPDASAVEFFVDGRWTPAASVIRDAAWLTLSSNAHERFDADGEAVLGLAEAVRGRGAAVLGARKLSSAMSAANAIAGHLSDWLVRPSAPAAPGLSAAAPAAPGAPQIVSMGVASDGNPFGVPEGLFCSFPVRCLGDGEWSFAEGFLLKEEAGHQLSLSVQELQEEKAMVLDALGGDASVQPPPSPRGGGGAAVGAVATLAKASGVRSNGTPISSL</sequence>
<evidence type="ECO:0000256" key="1">
    <source>
        <dbReference type="ARBA" id="ARBA00009613"/>
    </source>
</evidence>
<gene>
    <name evidence="7" type="primary">malate dehydrogenase</name>
</gene>
<dbReference type="Pfam" id="PF02866">
    <property type="entry name" value="Ldh_1_C"/>
    <property type="match status" value="1"/>
</dbReference>
<dbReference type="FunFam" id="3.40.50.720:FF:000010">
    <property type="entry name" value="Malate dehydrogenase"/>
    <property type="match status" value="1"/>
</dbReference>
<comment type="similarity">
    <text evidence="1">Belongs to the LDH/MDH superfamily. MDH type 2 family.</text>
</comment>
<dbReference type="GO" id="GO:0006108">
    <property type="term" value="P:malate metabolic process"/>
    <property type="evidence" value="ECO:0007669"/>
    <property type="project" value="InterPro"/>
</dbReference>
<dbReference type="GO" id="GO:0030060">
    <property type="term" value="F:L-malate dehydrogenase (NAD+) activity"/>
    <property type="evidence" value="ECO:0007669"/>
    <property type="project" value="UniProtKB-EC"/>
</dbReference>
<protein>
    <recommendedName>
        <fullName evidence="2">malate dehydrogenase</fullName>
        <ecNumber evidence="2">1.1.1.37</ecNumber>
    </recommendedName>
</protein>
<evidence type="ECO:0000256" key="4">
    <source>
        <dbReference type="ARBA" id="ARBA00023027"/>
    </source>
</evidence>
<dbReference type="Pfam" id="PF00056">
    <property type="entry name" value="Ldh_1_N"/>
    <property type="match status" value="1"/>
</dbReference>
<dbReference type="SUPFAM" id="SSF56327">
    <property type="entry name" value="LDH C-terminal domain-like"/>
    <property type="match status" value="1"/>
</dbReference>
<dbReference type="Gene3D" id="3.90.110.10">
    <property type="entry name" value="Lactate dehydrogenase/glycoside hydrolase, family 4, C-terminal"/>
    <property type="match status" value="1"/>
</dbReference>
<evidence type="ECO:0000259" key="5">
    <source>
        <dbReference type="Pfam" id="PF00056"/>
    </source>
</evidence>
<organism evidence="7">
    <name type="scientific">Scytosiphon dotyi</name>
    <dbReference type="NCBI Taxonomy" id="180438"/>
    <lineage>
        <taxon>Eukaryota</taxon>
        <taxon>Sar</taxon>
        <taxon>Stramenopiles</taxon>
        <taxon>Ochrophyta</taxon>
        <taxon>PX clade</taxon>
        <taxon>Phaeophyceae</taxon>
        <taxon>Ectocarpales</taxon>
        <taxon>Scytosiphonaceae</taxon>
        <taxon>Scytosiphon</taxon>
    </lineage>
</organism>
<proteinExistence type="evidence at transcript level"/>
<reference evidence="7" key="1">
    <citation type="journal article" date="2014" name="PLoS ONE">
        <title>Phylogeny of c4-photosynthesis enzymes based on algal transcriptomic and genomic data supports an archaeal/proteobacterial origin and multiple duplication for most c4-related genes.</title>
        <authorList>
            <person name="Chi S."/>
            <person name="Wu S."/>
            <person name="Yu J."/>
            <person name="Wang X."/>
            <person name="Tang X."/>
            <person name="Liu T."/>
        </authorList>
    </citation>
    <scope>NUCLEOTIDE SEQUENCE</scope>
    <source>
        <strain evidence="7">ULXR-2006885</strain>
    </source>
</reference>
<dbReference type="EC" id="1.1.1.37" evidence="2"/>
<dbReference type="InterPro" id="IPR010945">
    <property type="entry name" value="Malate_DH_type2"/>
</dbReference>
<accession>A0A097IUL1</accession>
<keyword evidence="4" id="KW-0520">NAD</keyword>
<dbReference type="Gene3D" id="3.40.50.720">
    <property type="entry name" value="NAD(P)-binding Rossmann-like Domain"/>
    <property type="match status" value="1"/>
</dbReference>
<dbReference type="InterPro" id="IPR036291">
    <property type="entry name" value="NAD(P)-bd_dom_sf"/>
</dbReference>
<evidence type="ECO:0000313" key="7">
    <source>
        <dbReference type="EMBL" id="AIT70176.1"/>
    </source>
</evidence>
<feature type="domain" description="Lactate/malate dehydrogenase C-terminal" evidence="6">
    <location>
        <begin position="211"/>
        <end position="393"/>
    </location>
</feature>
<dbReference type="AlphaFoldDB" id="A0A097IUL1"/>
<dbReference type="InterPro" id="IPR001236">
    <property type="entry name" value="Lactate/malate_DH_N"/>
</dbReference>
<evidence type="ECO:0000259" key="6">
    <source>
        <dbReference type="Pfam" id="PF02866"/>
    </source>
</evidence>
<feature type="domain" description="Lactate/malate dehydrogenase N-terminal" evidence="5">
    <location>
        <begin position="8"/>
        <end position="155"/>
    </location>
</feature>
<name>A0A097IUL1_9PHAE</name>